<dbReference type="Proteomes" id="UP000756530">
    <property type="component" value="Unassembled WGS sequence"/>
</dbReference>
<feature type="chain" id="PRO_5047291436" evidence="1">
    <location>
        <begin position="23"/>
        <end position="269"/>
    </location>
</feature>
<keyword evidence="3" id="KW-1185">Reference proteome</keyword>
<reference evidence="2 3" key="1">
    <citation type="submission" date="2021-05" db="EMBL/GenBank/DDBJ databases">
        <title>Culturable bacteria isolated from Daya Bay.</title>
        <authorList>
            <person name="Zheng W."/>
            <person name="Yu S."/>
            <person name="Huang Y."/>
        </authorList>
    </citation>
    <scope>NUCLEOTIDE SEQUENCE [LARGE SCALE GENOMIC DNA]</scope>
    <source>
        <strain evidence="2 3">DP4N28-5</strain>
    </source>
</reference>
<evidence type="ECO:0000256" key="1">
    <source>
        <dbReference type="SAM" id="SignalP"/>
    </source>
</evidence>
<accession>A0ABS6SXN5</accession>
<evidence type="ECO:0000313" key="3">
    <source>
        <dbReference type="Proteomes" id="UP000756530"/>
    </source>
</evidence>
<protein>
    <submittedName>
        <fullName evidence="2">DUF4198 domain-containing protein</fullName>
    </submittedName>
</protein>
<dbReference type="RefSeq" id="WP_218390563.1">
    <property type="nucleotide sequence ID" value="NZ_JAHUZE010000001.1"/>
</dbReference>
<comment type="caution">
    <text evidence="2">The sequence shown here is derived from an EMBL/GenBank/DDBJ whole genome shotgun (WGS) entry which is preliminary data.</text>
</comment>
<gene>
    <name evidence="2" type="ORF">KJP28_02050</name>
</gene>
<evidence type="ECO:0000313" key="2">
    <source>
        <dbReference type="EMBL" id="MBV7377690.1"/>
    </source>
</evidence>
<feature type="signal peptide" evidence="1">
    <location>
        <begin position="1"/>
        <end position="22"/>
    </location>
</feature>
<organism evidence="2 3">
    <name type="scientific">Maritimibacter dapengensis</name>
    <dbReference type="NCBI Taxonomy" id="2836868"/>
    <lineage>
        <taxon>Bacteria</taxon>
        <taxon>Pseudomonadati</taxon>
        <taxon>Pseudomonadota</taxon>
        <taxon>Alphaproteobacteria</taxon>
        <taxon>Rhodobacterales</taxon>
        <taxon>Roseobacteraceae</taxon>
        <taxon>Maritimibacter</taxon>
    </lineage>
</organism>
<proteinExistence type="predicted"/>
<sequence length="269" mass="29676">MRRPLFASLIISCLTLARAVFAHEFWIDPVAFEVAPDSPIVAELRVGQDFAGARQSYFPARFERFEVRMGDRIREVEGRLGDLPAMDMVVEGEGLAVIVHETRGDSLQYRERALFEQFVTHKDLGDVLARHAARGLPELAFREAYTRYAKSLVAVGTGKGSDARVGLKIEVVAGGNPYTDDLSGGMPVQVFYLDAPRRDAQIEVFDRAPDGNVESLTLRTDQEGRASVPVTPGHTYLVDSVVMENTGNDDPDAGPVWHSAWASLTFRVP</sequence>
<keyword evidence="1" id="KW-0732">Signal</keyword>
<name>A0ABS6SXN5_9RHOB</name>
<dbReference type="InterPro" id="IPR019613">
    <property type="entry name" value="DUF4198"/>
</dbReference>
<dbReference type="EMBL" id="JAHUZE010000001">
    <property type="protein sequence ID" value="MBV7377690.1"/>
    <property type="molecule type" value="Genomic_DNA"/>
</dbReference>
<dbReference type="Pfam" id="PF10670">
    <property type="entry name" value="DUF4198"/>
    <property type="match status" value="1"/>
</dbReference>